<dbReference type="Pfam" id="PF00005">
    <property type="entry name" value="ABC_tran"/>
    <property type="match status" value="1"/>
</dbReference>
<dbReference type="EMBL" id="CBLX010000004">
    <property type="protein sequence ID" value="CDG38664.1"/>
    <property type="molecule type" value="Genomic_DNA"/>
</dbReference>
<keyword evidence="2" id="KW-0813">Transport</keyword>
<dbReference type="PANTHER" id="PTHR42794">
    <property type="entry name" value="HEMIN IMPORT ATP-BINDING PROTEIN HMUV"/>
    <property type="match status" value="1"/>
</dbReference>
<reference evidence="6 7" key="2">
    <citation type="journal article" date="2014" name="PLoS ONE">
        <title>Evolution of mitochondria reconstructed from the energy metabolism of living bacteria.</title>
        <authorList>
            <person name="Degli Esposti M."/>
            <person name="Chouaia B."/>
            <person name="Comandatore F."/>
            <person name="Crotti E."/>
            <person name="Sassera D."/>
            <person name="Lievens P.M."/>
            <person name="Daffonchio D."/>
            <person name="Bandi C."/>
        </authorList>
    </citation>
    <scope>NUCLEOTIDE SEQUENCE [LARGE SCALE GENOMIC DNA]</scope>
    <source>
        <strain evidence="6 7">SF2.1</strain>
    </source>
</reference>
<reference evidence="6 7" key="1">
    <citation type="journal article" date="2014" name="Genome Biol. Evol.">
        <title>Acetic acid bacteria genomes reveal functional traits for adaptation to life in insect guts.</title>
        <authorList>
            <person name="Chouaia B."/>
            <person name="Gaiarsa S."/>
            <person name="Crotti E."/>
            <person name="Comandatore F."/>
            <person name="Degli Esposti M."/>
            <person name="Ricci I."/>
            <person name="Alma A."/>
            <person name="Favia G."/>
            <person name="Bandi C."/>
            <person name="Daffonchio D."/>
        </authorList>
    </citation>
    <scope>NUCLEOTIDE SEQUENCE [LARGE SCALE GENOMIC DNA]</scope>
    <source>
        <strain evidence="6 7">SF2.1</strain>
    </source>
</reference>
<dbReference type="eggNOG" id="COG1120">
    <property type="taxonomic scope" value="Bacteria"/>
</dbReference>
<dbReference type="AlphaFoldDB" id="A0A060QC04"/>
<evidence type="ECO:0000256" key="1">
    <source>
        <dbReference type="ARBA" id="ARBA00005417"/>
    </source>
</evidence>
<comment type="similarity">
    <text evidence="1">Belongs to the ABC transporter superfamily.</text>
</comment>
<evidence type="ECO:0000259" key="5">
    <source>
        <dbReference type="PROSITE" id="PS50893"/>
    </source>
</evidence>
<dbReference type="SUPFAM" id="SSF52540">
    <property type="entry name" value="P-loop containing nucleoside triphosphate hydrolases"/>
    <property type="match status" value="1"/>
</dbReference>
<accession>A0A060QC04</accession>
<proteinExistence type="inferred from homology"/>
<comment type="caution">
    <text evidence="6">The sequence shown here is derived from an EMBL/GenBank/DDBJ whole genome shotgun (WGS) entry which is preliminary data.</text>
</comment>
<gene>
    <name evidence="6" type="ORF">ASAP_0619</name>
</gene>
<evidence type="ECO:0000256" key="2">
    <source>
        <dbReference type="ARBA" id="ARBA00022448"/>
    </source>
</evidence>
<evidence type="ECO:0000256" key="3">
    <source>
        <dbReference type="ARBA" id="ARBA00022741"/>
    </source>
</evidence>
<dbReference type="PROSITE" id="PS50893">
    <property type="entry name" value="ABC_TRANSPORTER_2"/>
    <property type="match status" value="1"/>
</dbReference>
<dbReference type="GO" id="GO:0016887">
    <property type="term" value="F:ATP hydrolysis activity"/>
    <property type="evidence" value="ECO:0007669"/>
    <property type="project" value="InterPro"/>
</dbReference>
<dbReference type="InterPro" id="IPR003593">
    <property type="entry name" value="AAA+_ATPase"/>
</dbReference>
<dbReference type="FunFam" id="3.40.50.300:FF:000134">
    <property type="entry name" value="Iron-enterobactin ABC transporter ATP-binding protein"/>
    <property type="match status" value="1"/>
</dbReference>
<dbReference type="PANTHER" id="PTHR42794:SF2">
    <property type="entry name" value="ABC TRANSPORTER ATP-BINDING PROTEIN"/>
    <property type="match status" value="1"/>
</dbReference>
<dbReference type="Gene3D" id="3.40.50.300">
    <property type="entry name" value="P-loop containing nucleotide triphosphate hydrolases"/>
    <property type="match status" value="1"/>
</dbReference>
<dbReference type="GO" id="GO:0005524">
    <property type="term" value="F:ATP binding"/>
    <property type="evidence" value="ECO:0007669"/>
    <property type="project" value="UniProtKB-KW"/>
</dbReference>
<dbReference type="InterPro" id="IPR003439">
    <property type="entry name" value="ABC_transporter-like_ATP-bd"/>
</dbReference>
<evidence type="ECO:0000313" key="6">
    <source>
        <dbReference type="EMBL" id="CDG38664.1"/>
    </source>
</evidence>
<evidence type="ECO:0000256" key="4">
    <source>
        <dbReference type="ARBA" id="ARBA00022840"/>
    </source>
</evidence>
<protein>
    <submittedName>
        <fullName evidence="6">ABC-type Fe3+-siderophore transport system, ATP-binding protein</fullName>
    </submittedName>
</protein>
<dbReference type="CDD" id="cd03214">
    <property type="entry name" value="ABC_Iron-Siderophores_B12_Hemin"/>
    <property type="match status" value="1"/>
</dbReference>
<dbReference type="RefSeq" id="WP_023979685.1">
    <property type="nucleotide sequence ID" value="NZ_CBLX010000004.1"/>
</dbReference>
<keyword evidence="3" id="KW-0547">Nucleotide-binding</keyword>
<sequence>MTSLATQALGFTRRGRPILDDVTLNFAGGQLVSLMGANGAGKTTLLRLMLGLIVPDRGRVRVNDVPLTDLSRMDRARLLSYVPQNREHLPPYDVMQVVQMGRMPHGGLTTRLSRADRDSIECAIAQLGLQDLARRPCTALSGGEYQRVLLARALAQETPVIVLDEPLAGLDYGYQHRLMGLLSTLAQQGRLVIMTVHQPEMIYRHASHVVLLEAGRVVTQGRPRDVLEAGRLSAFYEIALQHYDHGAERFFAQRDEAE</sequence>
<organism evidence="6 7">
    <name type="scientific">Asaia bogorensis</name>
    <dbReference type="NCBI Taxonomy" id="91915"/>
    <lineage>
        <taxon>Bacteria</taxon>
        <taxon>Pseudomonadati</taxon>
        <taxon>Pseudomonadota</taxon>
        <taxon>Alphaproteobacteria</taxon>
        <taxon>Acetobacterales</taxon>
        <taxon>Acetobacteraceae</taxon>
        <taxon>Asaia</taxon>
    </lineage>
</organism>
<evidence type="ECO:0000313" key="7">
    <source>
        <dbReference type="Proteomes" id="UP000027583"/>
    </source>
</evidence>
<dbReference type="SMART" id="SM00382">
    <property type="entry name" value="AAA"/>
    <property type="match status" value="1"/>
</dbReference>
<dbReference type="InterPro" id="IPR027417">
    <property type="entry name" value="P-loop_NTPase"/>
</dbReference>
<dbReference type="Proteomes" id="UP000027583">
    <property type="component" value="Unassembled WGS sequence"/>
</dbReference>
<keyword evidence="4 6" id="KW-0067">ATP-binding</keyword>
<name>A0A060QC04_9PROT</name>
<feature type="domain" description="ABC transporter" evidence="5">
    <location>
        <begin position="4"/>
        <end position="239"/>
    </location>
</feature>